<evidence type="ECO:0000313" key="2">
    <source>
        <dbReference type="Proteomes" id="UP001501470"/>
    </source>
</evidence>
<comment type="caution">
    <text evidence="1">The sequence shown here is derived from an EMBL/GenBank/DDBJ whole genome shotgun (WGS) entry which is preliminary data.</text>
</comment>
<proteinExistence type="predicted"/>
<protein>
    <submittedName>
        <fullName evidence="1">Uncharacterized protein</fullName>
    </submittedName>
</protein>
<dbReference type="RefSeq" id="WP_344504171.1">
    <property type="nucleotide sequence ID" value="NZ_BAAAQD010000009.1"/>
</dbReference>
<sequence>MTADPVARAVLRRLAELRPPDDPLHAFATTVLTGEATLRAAATHPAFTEALQATLEATLEAALHEAALHEAALHDDRHRTVAGRGEARG</sequence>
<accession>A0ABN2AT96</accession>
<reference evidence="1 2" key="1">
    <citation type="journal article" date="2019" name="Int. J. Syst. Evol. Microbiol.">
        <title>The Global Catalogue of Microorganisms (GCM) 10K type strain sequencing project: providing services to taxonomists for standard genome sequencing and annotation.</title>
        <authorList>
            <consortium name="The Broad Institute Genomics Platform"/>
            <consortium name="The Broad Institute Genome Sequencing Center for Infectious Disease"/>
            <person name="Wu L."/>
            <person name="Ma J."/>
        </authorList>
    </citation>
    <scope>NUCLEOTIDE SEQUENCE [LARGE SCALE GENOMIC DNA]</scope>
    <source>
        <strain evidence="1 2">JCM 15933</strain>
    </source>
</reference>
<name>A0ABN2AT96_9ACTN</name>
<dbReference type="EMBL" id="BAAAQD010000009">
    <property type="protein sequence ID" value="GAA1524767.1"/>
    <property type="molecule type" value="Genomic_DNA"/>
</dbReference>
<dbReference type="Proteomes" id="UP001501470">
    <property type="component" value="Unassembled WGS sequence"/>
</dbReference>
<organism evidence="1 2">
    <name type="scientific">Dactylosporangium maewongense</name>
    <dbReference type="NCBI Taxonomy" id="634393"/>
    <lineage>
        <taxon>Bacteria</taxon>
        <taxon>Bacillati</taxon>
        <taxon>Actinomycetota</taxon>
        <taxon>Actinomycetes</taxon>
        <taxon>Micromonosporales</taxon>
        <taxon>Micromonosporaceae</taxon>
        <taxon>Dactylosporangium</taxon>
    </lineage>
</organism>
<keyword evidence="2" id="KW-1185">Reference proteome</keyword>
<gene>
    <name evidence="1" type="ORF">GCM10009827_046750</name>
</gene>
<evidence type="ECO:0000313" key="1">
    <source>
        <dbReference type="EMBL" id="GAA1524767.1"/>
    </source>
</evidence>